<evidence type="ECO:0000313" key="4">
    <source>
        <dbReference type="EMBL" id="GFN95893.1"/>
    </source>
</evidence>
<evidence type="ECO:0000256" key="3">
    <source>
        <dbReference type="SAM" id="MobiDB-lite"/>
    </source>
</evidence>
<reference evidence="4 5" key="1">
    <citation type="journal article" date="2021" name="Elife">
        <title>Chloroplast acquisition without the gene transfer in kleptoplastic sea slugs, Plakobranchus ocellatus.</title>
        <authorList>
            <person name="Maeda T."/>
            <person name="Takahashi S."/>
            <person name="Yoshida T."/>
            <person name="Shimamura S."/>
            <person name="Takaki Y."/>
            <person name="Nagai Y."/>
            <person name="Toyoda A."/>
            <person name="Suzuki Y."/>
            <person name="Arimoto A."/>
            <person name="Ishii H."/>
            <person name="Satoh N."/>
            <person name="Nishiyama T."/>
            <person name="Hasebe M."/>
            <person name="Maruyama T."/>
            <person name="Minagawa J."/>
            <person name="Obokata J."/>
            <person name="Shigenobu S."/>
        </authorList>
    </citation>
    <scope>NUCLEOTIDE SEQUENCE [LARGE SCALE GENOMIC DNA]</scope>
</reference>
<keyword evidence="4" id="KW-0449">Lipoprotein</keyword>
<dbReference type="InterPro" id="IPR036055">
    <property type="entry name" value="LDL_receptor-like_sf"/>
</dbReference>
<dbReference type="SUPFAM" id="SSF57424">
    <property type="entry name" value="LDL receptor-like module"/>
    <property type="match status" value="1"/>
</dbReference>
<dbReference type="Gene3D" id="4.10.400.10">
    <property type="entry name" value="Low-density Lipoprotein Receptor"/>
    <property type="match status" value="1"/>
</dbReference>
<dbReference type="PROSITE" id="PS50068">
    <property type="entry name" value="LDLRA_2"/>
    <property type="match status" value="1"/>
</dbReference>
<keyword evidence="4" id="KW-0675">Receptor</keyword>
<keyword evidence="1" id="KW-1015">Disulfide bond</keyword>
<dbReference type="CDD" id="cd00112">
    <property type="entry name" value="LDLa"/>
    <property type="match status" value="1"/>
</dbReference>
<dbReference type="Proteomes" id="UP000735302">
    <property type="component" value="Unassembled WGS sequence"/>
</dbReference>
<evidence type="ECO:0000256" key="1">
    <source>
        <dbReference type="ARBA" id="ARBA00023157"/>
    </source>
</evidence>
<name>A0AAV3ZKR1_9GAST</name>
<dbReference type="InterPro" id="IPR002172">
    <property type="entry name" value="LDrepeatLR_classA_rpt"/>
</dbReference>
<dbReference type="SMART" id="SM00192">
    <property type="entry name" value="LDLa"/>
    <property type="match status" value="1"/>
</dbReference>
<dbReference type="EMBL" id="BLXT01002563">
    <property type="protein sequence ID" value="GFN95893.1"/>
    <property type="molecule type" value="Genomic_DNA"/>
</dbReference>
<evidence type="ECO:0000313" key="5">
    <source>
        <dbReference type="Proteomes" id="UP000735302"/>
    </source>
</evidence>
<protein>
    <submittedName>
        <fullName evidence="4">Low-density lipoprotein receptor-related protein 2</fullName>
    </submittedName>
</protein>
<dbReference type="AlphaFoldDB" id="A0AAV3ZKR1"/>
<accession>A0AAV3ZKR1</accession>
<organism evidence="4 5">
    <name type="scientific">Plakobranchus ocellatus</name>
    <dbReference type="NCBI Taxonomy" id="259542"/>
    <lineage>
        <taxon>Eukaryota</taxon>
        <taxon>Metazoa</taxon>
        <taxon>Spiralia</taxon>
        <taxon>Lophotrochozoa</taxon>
        <taxon>Mollusca</taxon>
        <taxon>Gastropoda</taxon>
        <taxon>Heterobranchia</taxon>
        <taxon>Euthyneura</taxon>
        <taxon>Panpulmonata</taxon>
        <taxon>Sacoglossa</taxon>
        <taxon>Placobranchoidea</taxon>
        <taxon>Plakobranchidae</taxon>
        <taxon>Plakobranchus</taxon>
    </lineage>
</organism>
<comment type="caution">
    <text evidence="2">Lacks conserved residue(s) required for the propagation of feature annotation.</text>
</comment>
<dbReference type="Pfam" id="PF00057">
    <property type="entry name" value="Ldl_recept_a"/>
    <property type="match status" value="1"/>
</dbReference>
<feature type="compositionally biased region" description="Basic residues" evidence="3">
    <location>
        <begin position="138"/>
        <end position="161"/>
    </location>
</feature>
<sequence length="248" mass="28183">MQRLWCKKKRYGAIWRHITCYGGINQWLGSWPSLCGLDPEDKEAARTLGCQSNSETLGEKFLTAQDTKASNRNLGCNFQVENIDSAHNFELSTWFQTKTSSLQHPPFYNNIKMTTSTTIVALVILGLTLASVQEASGHGRHHGHHHRRHHHHRSGHHHRHQIQSDQPVVQTTTPEPCDADEYQCRSGEPRCIPNDWRCDNDPDCTDHDDERPGTLPNNHPISSIHSDLVLYPITTPSHLSTATWYSTQ</sequence>
<feature type="compositionally biased region" description="Polar residues" evidence="3">
    <location>
        <begin position="163"/>
        <end position="174"/>
    </location>
</feature>
<keyword evidence="5" id="KW-1185">Reference proteome</keyword>
<gene>
    <name evidence="4" type="ORF">PoB_002239900</name>
</gene>
<evidence type="ECO:0000256" key="2">
    <source>
        <dbReference type="PROSITE-ProRule" id="PRU00124"/>
    </source>
</evidence>
<proteinExistence type="predicted"/>
<feature type="region of interest" description="Disordered" evidence="3">
    <location>
        <begin position="135"/>
        <end position="174"/>
    </location>
</feature>
<comment type="caution">
    <text evidence="4">The sequence shown here is derived from an EMBL/GenBank/DDBJ whole genome shotgun (WGS) entry which is preliminary data.</text>
</comment>